<dbReference type="AlphaFoldDB" id="A0A643C5U0"/>
<evidence type="ECO:0000313" key="3">
    <source>
        <dbReference type="Proteomes" id="UP000437017"/>
    </source>
</evidence>
<evidence type="ECO:0000256" key="1">
    <source>
        <dbReference type="SAM" id="MobiDB-lite"/>
    </source>
</evidence>
<keyword evidence="3" id="KW-1185">Reference proteome</keyword>
<name>A0A643C5U0_BALPH</name>
<gene>
    <name evidence="2" type="ORF">E2I00_014297</name>
</gene>
<feature type="region of interest" description="Disordered" evidence="1">
    <location>
        <begin position="65"/>
        <end position="102"/>
    </location>
</feature>
<comment type="caution">
    <text evidence="2">The sequence shown here is derived from an EMBL/GenBank/DDBJ whole genome shotgun (WGS) entry which is preliminary data.</text>
</comment>
<protein>
    <submittedName>
        <fullName evidence="2">Uncharacterized protein</fullName>
    </submittedName>
</protein>
<dbReference type="Proteomes" id="UP000437017">
    <property type="component" value="Unassembled WGS sequence"/>
</dbReference>
<evidence type="ECO:0000313" key="2">
    <source>
        <dbReference type="EMBL" id="KAB0395616.1"/>
    </source>
</evidence>
<feature type="non-terminal residue" evidence="2">
    <location>
        <position position="1"/>
    </location>
</feature>
<organism evidence="2 3">
    <name type="scientific">Balaenoptera physalus</name>
    <name type="common">Fin whale</name>
    <name type="synonym">Balaena physalus</name>
    <dbReference type="NCBI Taxonomy" id="9770"/>
    <lineage>
        <taxon>Eukaryota</taxon>
        <taxon>Metazoa</taxon>
        <taxon>Chordata</taxon>
        <taxon>Craniata</taxon>
        <taxon>Vertebrata</taxon>
        <taxon>Euteleostomi</taxon>
        <taxon>Mammalia</taxon>
        <taxon>Eutheria</taxon>
        <taxon>Laurasiatheria</taxon>
        <taxon>Artiodactyla</taxon>
        <taxon>Whippomorpha</taxon>
        <taxon>Cetacea</taxon>
        <taxon>Mysticeti</taxon>
        <taxon>Balaenopteridae</taxon>
        <taxon>Balaenoptera</taxon>
    </lineage>
</organism>
<sequence length="135" mass="14133">SPALDRSHPDVAVTMWLSSSSEEAPWAGNPLSPPPARIPLPGMARCHPGGEACELAPVRHFPGLGISAEPPCPNLPEQRAKPGSLCSPSTPLPLTHGPGGWSLQWKGTSRQGQLYTVPLVVSGSSEREIPSHPGN</sequence>
<dbReference type="EMBL" id="SGJD01002444">
    <property type="protein sequence ID" value="KAB0395616.1"/>
    <property type="molecule type" value="Genomic_DNA"/>
</dbReference>
<reference evidence="2 3" key="1">
    <citation type="journal article" date="2019" name="PLoS ONE">
        <title>Genomic analyses reveal an absence of contemporary introgressive admixture between fin whales and blue whales, despite known hybrids.</title>
        <authorList>
            <person name="Westbury M.V."/>
            <person name="Petersen B."/>
            <person name="Lorenzen E.D."/>
        </authorList>
    </citation>
    <scope>NUCLEOTIDE SEQUENCE [LARGE SCALE GENOMIC DNA]</scope>
    <source>
        <strain evidence="2">FinWhale-01</strain>
    </source>
</reference>
<dbReference type="Pfam" id="PF17821">
    <property type="entry name" value="DUF5583"/>
    <property type="match status" value="1"/>
</dbReference>
<dbReference type="InterPro" id="IPR040735">
    <property type="entry name" value="DUF5583"/>
</dbReference>
<accession>A0A643C5U0</accession>
<proteinExistence type="predicted"/>